<feature type="transmembrane region" description="Helical" evidence="6">
    <location>
        <begin position="22"/>
        <end position="40"/>
    </location>
</feature>
<protein>
    <recommendedName>
        <fullName evidence="7">Major facilitator superfamily (MFS) profile domain-containing protein</fullName>
    </recommendedName>
</protein>
<dbReference type="PANTHER" id="PTHR43791">
    <property type="entry name" value="PERMEASE-RELATED"/>
    <property type="match status" value="1"/>
</dbReference>
<dbReference type="Proteomes" id="UP000521872">
    <property type="component" value="Unassembled WGS sequence"/>
</dbReference>
<feature type="domain" description="Major facilitator superfamily (MFS) profile" evidence="7">
    <location>
        <begin position="30"/>
        <end position="482"/>
    </location>
</feature>
<dbReference type="InterPro" id="IPR011701">
    <property type="entry name" value="MFS"/>
</dbReference>
<feature type="transmembrane region" description="Helical" evidence="6">
    <location>
        <begin position="364"/>
        <end position="382"/>
    </location>
</feature>
<evidence type="ECO:0000313" key="9">
    <source>
        <dbReference type="Proteomes" id="UP000521872"/>
    </source>
</evidence>
<dbReference type="GO" id="GO:0016020">
    <property type="term" value="C:membrane"/>
    <property type="evidence" value="ECO:0007669"/>
    <property type="project" value="UniProtKB-SubCell"/>
</dbReference>
<sequence>MARKQYPVTEATERQKAMTRRILWKLDCHVLPPLALLWLANFIDRSNVGNARISGLEKDTHLHGDQFNIVLAVFYVAYILVELPSNMVLKKMKPNRWIPLLVCSWGVITTLSSLVQSFRGLVAIRIFLGLFEGGLLPGIILYLSTIYKRHELQLRVGIFYASASLSGAFGGLLATAILKMDGVGSLAGWRWIFILEGLATVIASFIAAWYLPESLATAHFFTDEEREFALKRFNLDGAISHVTHSTAGPPSKSLEDAKGEEDAQIEHADYTGPTNEHAAAEEVFEWREIWRGVFEIQVWLTGIAYFGLIVSLYSYSLFLPTIVTGLGYSGPAAQLHTVPPYVPATVLTVAVAFLSDYYRWRGPFILICLPLAIIGYVLAITAETNTTRYVAVFFMAAGVYPSAPSILSILPNNSNGHYKRAATTALQLAVANAGGFVATFAYTPDQAPKYIRGHTISLAFVVVAWFLVAVNVCYCIWENRARAQGRRNDNITKYQTLVAEGKTRAPIGDRHPDFRFTL</sequence>
<evidence type="ECO:0000256" key="2">
    <source>
        <dbReference type="ARBA" id="ARBA00022448"/>
    </source>
</evidence>
<dbReference type="AlphaFoldDB" id="A0A8H4VTD6"/>
<dbReference type="PROSITE" id="PS50850">
    <property type="entry name" value="MFS"/>
    <property type="match status" value="1"/>
</dbReference>
<feature type="transmembrane region" description="Helical" evidence="6">
    <location>
        <begin position="422"/>
        <end position="443"/>
    </location>
</feature>
<proteinExistence type="predicted"/>
<reference evidence="8 9" key="1">
    <citation type="submission" date="2019-12" db="EMBL/GenBank/DDBJ databases">
        <authorList>
            <person name="Floudas D."/>
            <person name="Bentzer J."/>
            <person name="Ahren D."/>
            <person name="Johansson T."/>
            <person name="Persson P."/>
            <person name="Tunlid A."/>
        </authorList>
    </citation>
    <scope>NUCLEOTIDE SEQUENCE [LARGE SCALE GENOMIC DNA]</scope>
    <source>
        <strain evidence="8 9">CBS 102.39</strain>
    </source>
</reference>
<feature type="transmembrane region" description="Helical" evidence="6">
    <location>
        <begin position="122"/>
        <end position="144"/>
    </location>
</feature>
<dbReference type="InterPro" id="IPR036259">
    <property type="entry name" value="MFS_trans_sf"/>
</dbReference>
<dbReference type="FunFam" id="1.20.1250.20:FF:000068">
    <property type="entry name" value="MFS general substrate transporter"/>
    <property type="match status" value="1"/>
</dbReference>
<dbReference type="Gene3D" id="1.20.1250.20">
    <property type="entry name" value="MFS general substrate transporter like domains"/>
    <property type="match status" value="2"/>
</dbReference>
<keyword evidence="3 6" id="KW-0812">Transmembrane</keyword>
<dbReference type="InterPro" id="IPR020846">
    <property type="entry name" value="MFS_dom"/>
</dbReference>
<feature type="transmembrane region" description="Helical" evidence="6">
    <location>
        <begin position="338"/>
        <end position="357"/>
    </location>
</feature>
<gene>
    <name evidence="8" type="ORF">D9613_005095</name>
</gene>
<evidence type="ECO:0000256" key="4">
    <source>
        <dbReference type="ARBA" id="ARBA00022989"/>
    </source>
</evidence>
<evidence type="ECO:0000256" key="5">
    <source>
        <dbReference type="ARBA" id="ARBA00023136"/>
    </source>
</evidence>
<feature type="transmembrane region" description="Helical" evidence="6">
    <location>
        <begin position="67"/>
        <end position="85"/>
    </location>
</feature>
<feature type="transmembrane region" description="Helical" evidence="6">
    <location>
        <begin position="156"/>
        <end position="177"/>
    </location>
</feature>
<organism evidence="8 9">
    <name type="scientific">Agrocybe pediades</name>
    <dbReference type="NCBI Taxonomy" id="84607"/>
    <lineage>
        <taxon>Eukaryota</taxon>
        <taxon>Fungi</taxon>
        <taxon>Dikarya</taxon>
        <taxon>Basidiomycota</taxon>
        <taxon>Agaricomycotina</taxon>
        <taxon>Agaricomycetes</taxon>
        <taxon>Agaricomycetidae</taxon>
        <taxon>Agaricales</taxon>
        <taxon>Agaricineae</taxon>
        <taxon>Strophariaceae</taxon>
        <taxon>Agrocybe</taxon>
    </lineage>
</organism>
<accession>A0A8H4VTD6</accession>
<feature type="transmembrane region" description="Helical" evidence="6">
    <location>
        <begin position="455"/>
        <end position="477"/>
    </location>
</feature>
<evidence type="ECO:0000256" key="6">
    <source>
        <dbReference type="SAM" id="Phobius"/>
    </source>
</evidence>
<dbReference type="EMBL" id="JAACJL010000016">
    <property type="protein sequence ID" value="KAF4619635.1"/>
    <property type="molecule type" value="Genomic_DNA"/>
</dbReference>
<dbReference type="FunFam" id="1.20.1250.20:FF:000034">
    <property type="entry name" value="MFS general substrate transporter"/>
    <property type="match status" value="1"/>
</dbReference>
<dbReference type="SUPFAM" id="SSF103473">
    <property type="entry name" value="MFS general substrate transporter"/>
    <property type="match status" value="1"/>
</dbReference>
<dbReference type="Pfam" id="PF07690">
    <property type="entry name" value="MFS_1"/>
    <property type="match status" value="1"/>
</dbReference>
<keyword evidence="4 6" id="KW-1133">Transmembrane helix</keyword>
<feature type="transmembrane region" description="Helical" evidence="6">
    <location>
        <begin position="296"/>
        <end position="318"/>
    </location>
</feature>
<keyword evidence="5 6" id="KW-0472">Membrane</keyword>
<evidence type="ECO:0000256" key="1">
    <source>
        <dbReference type="ARBA" id="ARBA00004141"/>
    </source>
</evidence>
<evidence type="ECO:0000259" key="7">
    <source>
        <dbReference type="PROSITE" id="PS50850"/>
    </source>
</evidence>
<dbReference type="PANTHER" id="PTHR43791:SF67">
    <property type="entry name" value="TRANSPORTER, PUTATIVE (AFU_ORTHOLOGUE AFUA_3G04010)-RELATED"/>
    <property type="match status" value="1"/>
</dbReference>
<evidence type="ECO:0000256" key="3">
    <source>
        <dbReference type="ARBA" id="ARBA00022692"/>
    </source>
</evidence>
<keyword evidence="9" id="KW-1185">Reference proteome</keyword>
<feature type="transmembrane region" description="Helical" evidence="6">
    <location>
        <begin position="388"/>
        <end position="410"/>
    </location>
</feature>
<comment type="caution">
    <text evidence="8">The sequence shown here is derived from an EMBL/GenBank/DDBJ whole genome shotgun (WGS) entry which is preliminary data.</text>
</comment>
<dbReference type="GO" id="GO:0022857">
    <property type="term" value="F:transmembrane transporter activity"/>
    <property type="evidence" value="ECO:0007669"/>
    <property type="project" value="InterPro"/>
</dbReference>
<comment type="subcellular location">
    <subcellularLocation>
        <location evidence="1">Membrane</location>
        <topology evidence="1">Multi-pass membrane protein</topology>
    </subcellularLocation>
</comment>
<evidence type="ECO:0000313" key="8">
    <source>
        <dbReference type="EMBL" id="KAF4619635.1"/>
    </source>
</evidence>
<feature type="transmembrane region" description="Helical" evidence="6">
    <location>
        <begin position="97"/>
        <end position="116"/>
    </location>
</feature>
<name>A0A8H4VTD6_9AGAR</name>
<feature type="transmembrane region" description="Helical" evidence="6">
    <location>
        <begin position="189"/>
        <end position="211"/>
    </location>
</feature>
<keyword evidence="2" id="KW-0813">Transport</keyword>